<feature type="compositionally biased region" description="Polar residues" evidence="12">
    <location>
        <begin position="395"/>
        <end position="417"/>
    </location>
</feature>
<sequence length="1085" mass="121094">MISKQVPPSTKQRKSILDAFDIRLLGRSKSRQHQHESIKKPSSSTTLHKSDDSDSGVQDHELRIPFVNHSPPPASADDNSDVSKLSAVNLVSNISTAQNWLDLQESDDGGSTDVSKTSSRRTTKAKSMVMDEDRGTTTTTSNIKRNRSWSKIGTRRSRSRSLRSPPPPPDDTQDTPPSLPNVDIEQIRNELIDASHGSTKKRRERRKSTHAADQHLTDNIITNVRHKLGLVPADGKTSQPQRESHKRTLSSGSIGGITRTTSITMRQRRRSTTGISSSSSSSSSRLQPLQKNQSQHDLAASTHLTPPIPPLPTRSSSNNSKVVGKSIKKSGDAKSATHNNSGISTSSEDGGESKDIDASSGQHSLQGKRGESSLMKGAVSLWKRMSFSDQKQKDTTTTPLEHSQANNIAGKQPTNSTKKNRRRGKTLPGSLAAPPPPPALAPPLPPMKMEPLSMNIPKPTTTPHEQTSKPSKHADTTTSKPAGVKKSFSAAPTPFTTLCNDDWIETSAHQLCGGDSTTHPLPVLPSSSTENSSLASSKKTAATTPITTIDNTATQGRKPLEPWKSKSLPEMNKHTKGQDIPEQEPLSPQLRPQAMFNDSLESITQIPPLHPEATSTDVSLKSGGDHSIPVGLQEKLESLIAQNDVPGKAQEDIDGLDNLQHPKPPRRRRLSEADINQISQSSPRRERTPKTCHVVLRYYSQYLSEYERLELLDYDHIYFFGPHARKVKGRPNDPVLNYGYDDERGDYRLVVHDQLAYRYEVLERLGQGSFGQVVRCIDHKTGHSVAVKLIRNKRRFQTQALTEVRILKKLVEWDPDDRCHNIRVLDHFYFRNHMCVVFECLSMNLYEFIKINNFSGFKPSLIRRFTIQLISSLCLLYDHRLAHCDLKPENILLKHPNKTSIKVIDFGSSCFEDERVYTYIQSRFYRAPEVILGMAYGTPIDMWSVGCILAELYTGMPIFPGESEQDQLVCIMEVLGVPPAYMVEQSTRRNLFFDLDGRPRPSFSSRGRKRRPGCKPLIHALGGCHDFLFVDFIGRCLQWDPAHRLRPYDALHHEWIAQHIKRTEGNTQPSASAPSHQTPFILPQH</sequence>
<dbReference type="VEuPathDB" id="FungiDB:LCOR_06202.1"/>
<evidence type="ECO:0000259" key="13">
    <source>
        <dbReference type="PROSITE" id="PS50011"/>
    </source>
</evidence>
<evidence type="ECO:0000313" key="15">
    <source>
        <dbReference type="Proteomes" id="UP000027586"/>
    </source>
</evidence>
<dbReference type="AlphaFoldDB" id="A0A068RZJ0"/>
<keyword evidence="4" id="KW-0808">Transferase</keyword>
<dbReference type="SUPFAM" id="SSF56112">
    <property type="entry name" value="Protein kinase-like (PK-like)"/>
    <property type="match status" value="1"/>
</dbReference>
<dbReference type="Gene3D" id="3.30.10.30">
    <property type="entry name" value="DYRK"/>
    <property type="match status" value="1"/>
</dbReference>
<feature type="region of interest" description="Disordered" evidence="12">
    <location>
        <begin position="519"/>
        <end position="586"/>
    </location>
</feature>
<evidence type="ECO:0000256" key="10">
    <source>
        <dbReference type="ARBA" id="ARBA00051680"/>
    </source>
</evidence>
<comment type="catalytic activity">
    <reaction evidence="8">
        <text>L-seryl-[protein] + ATP = O-phospho-L-seryl-[protein] + ADP + H(+)</text>
        <dbReference type="Rhea" id="RHEA:17989"/>
        <dbReference type="Rhea" id="RHEA-COMP:9863"/>
        <dbReference type="Rhea" id="RHEA-COMP:11604"/>
        <dbReference type="ChEBI" id="CHEBI:15378"/>
        <dbReference type="ChEBI" id="CHEBI:29999"/>
        <dbReference type="ChEBI" id="CHEBI:30616"/>
        <dbReference type="ChEBI" id="CHEBI:83421"/>
        <dbReference type="ChEBI" id="CHEBI:456216"/>
        <dbReference type="EC" id="2.7.12.1"/>
    </reaction>
</comment>
<comment type="caution">
    <text evidence="14">The sequence shown here is derived from an EMBL/GenBank/DDBJ whole genome shotgun (WGS) entry which is preliminary data.</text>
</comment>
<proteinExistence type="inferred from homology"/>
<dbReference type="InterPro" id="IPR008271">
    <property type="entry name" value="Ser/Thr_kinase_AS"/>
</dbReference>
<dbReference type="PROSITE" id="PS00108">
    <property type="entry name" value="PROTEIN_KINASE_ST"/>
    <property type="match status" value="1"/>
</dbReference>
<feature type="compositionally biased region" description="Polar residues" evidence="12">
    <location>
        <begin position="1065"/>
        <end position="1078"/>
    </location>
</feature>
<evidence type="ECO:0000256" key="12">
    <source>
        <dbReference type="SAM" id="MobiDB-lite"/>
    </source>
</evidence>
<dbReference type="SMART" id="SM00220">
    <property type="entry name" value="S_TKc"/>
    <property type="match status" value="1"/>
</dbReference>
<evidence type="ECO:0000256" key="1">
    <source>
        <dbReference type="ARBA" id="ARBA00008867"/>
    </source>
</evidence>
<dbReference type="EMBL" id="CBTN010000027">
    <property type="protein sequence ID" value="CDH55007.1"/>
    <property type="molecule type" value="Genomic_DNA"/>
</dbReference>
<comment type="similarity">
    <text evidence="1">Belongs to the protein kinase superfamily. CMGC Ser/Thr protein kinase family. MNB/DYRK subfamily.</text>
</comment>
<feature type="region of interest" description="Disordered" evidence="12">
    <location>
        <begin position="26"/>
        <end position="81"/>
    </location>
</feature>
<dbReference type="Pfam" id="PF00069">
    <property type="entry name" value="Pkinase"/>
    <property type="match status" value="1"/>
</dbReference>
<dbReference type="InterPro" id="IPR050494">
    <property type="entry name" value="Ser_Thr_dual-spec_kinase"/>
</dbReference>
<evidence type="ECO:0000256" key="6">
    <source>
        <dbReference type="ARBA" id="ARBA00022777"/>
    </source>
</evidence>
<keyword evidence="3" id="KW-0723">Serine/threonine-protein kinase</keyword>
<feature type="compositionally biased region" description="Basic residues" evidence="12">
    <location>
        <begin position="144"/>
        <end position="161"/>
    </location>
</feature>
<feature type="region of interest" description="Disordered" evidence="12">
    <location>
        <begin position="385"/>
        <end position="488"/>
    </location>
</feature>
<feature type="compositionally biased region" description="Polar residues" evidence="12">
    <location>
        <begin position="336"/>
        <end position="348"/>
    </location>
</feature>
<dbReference type="PROSITE" id="PS00107">
    <property type="entry name" value="PROTEIN_KINASE_ATP"/>
    <property type="match status" value="1"/>
</dbReference>
<evidence type="ECO:0000256" key="11">
    <source>
        <dbReference type="PROSITE-ProRule" id="PRU10141"/>
    </source>
</evidence>
<dbReference type="GO" id="GO:0005737">
    <property type="term" value="C:cytoplasm"/>
    <property type="evidence" value="ECO:0007669"/>
    <property type="project" value="TreeGrafter"/>
</dbReference>
<evidence type="ECO:0000256" key="2">
    <source>
        <dbReference type="ARBA" id="ARBA00013203"/>
    </source>
</evidence>
<dbReference type="GO" id="GO:0004674">
    <property type="term" value="F:protein serine/threonine kinase activity"/>
    <property type="evidence" value="ECO:0007669"/>
    <property type="project" value="UniProtKB-KW"/>
</dbReference>
<dbReference type="InterPro" id="IPR017441">
    <property type="entry name" value="Protein_kinase_ATP_BS"/>
</dbReference>
<dbReference type="OrthoDB" id="2261653at2759"/>
<reference evidence="14" key="1">
    <citation type="submission" date="2013-08" db="EMBL/GenBank/DDBJ databases">
        <title>Gene expansion shapes genome architecture in the human pathogen Lichtheimia corymbifera: an evolutionary genomics analysis in the ancient terrestrial Mucorales (Mucoromycotina).</title>
        <authorList>
            <person name="Schwartze V.U."/>
            <person name="Winter S."/>
            <person name="Shelest E."/>
            <person name="Marcet-Houben M."/>
            <person name="Horn F."/>
            <person name="Wehner S."/>
            <person name="Hoffmann K."/>
            <person name="Riege K."/>
            <person name="Sammeth M."/>
            <person name="Nowrousian M."/>
            <person name="Valiante V."/>
            <person name="Linde J."/>
            <person name="Jacobsen I.D."/>
            <person name="Marz M."/>
            <person name="Brakhage A.A."/>
            <person name="Gabaldon T."/>
            <person name="Bocker S."/>
            <person name="Voigt K."/>
        </authorList>
    </citation>
    <scope>NUCLEOTIDE SEQUENCE [LARGE SCALE GENOMIC DNA]</scope>
    <source>
        <strain evidence="14">FSU 9682</strain>
    </source>
</reference>
<accession>A0A068RZJ0</accession>
<feature type="region of interest" description="Disordered" evidence="12">
    <location>
        <begin position="648"/>
        <end position="687"/>
    </location>
</feature>
<keyword evidence="15" id="KW-1185">Reference proteome</keyword>
<dbReference type="Gene3D" id="3.30.200.20">
    <property type="entry name" value="Phosphorylase Kinase, domain 1"/>
    <property type="match status" value="1"/>
</dbReference>
<feature type="domain" description="Protein kinase" evidence="13">
    <location>
        <begin position="759"/>
        <end position="1056"/>
    </location>
</feature>
<feature type="region of interest" description="Disordered" evidence="12">
    <location>
        <begin position="1064"/>
        <end position="1085"/>
    </location>
</feature>
<evidence type="ECO:0000256" key="5">
    <source>
        <dbReference type="ARBA" id="ARBA00022741"/>
    </source>
</evidence>
<feature type="compositionally biased region" description="Polar residues" evidence="12">
    <location>
        <begin position="285"/>
        <end position="296"/>
    </location>
</feature>
<dbReference type="STRING" id="1263082.A0A068RZJ0"/>
<feature type="compositionally biased region" description="Low complexity" evidence="12">
    <location>
        <begin position="526"/>
        <end position="554"/>
    </location>
</feature>
<keyword evidence="7 11" id="KW-0067">ATP-binding</keyword>
<comment type="catalytic activity">
    <reaction evidence="9">
        <text>L-threonyl-[protein] + ATP = O-phospho-L-threonyl-[protein] + ADP + H(+)</text>
        <dbReference type="Rhea" id="RHEA:46608"/>
        <dbReference type="Rhea" id="RHEA-COMP:11060"/>
        <dbReference type="Rhea" id="RHEA-COMP:11605"/>
        <dbReference type="ChEBI" id="CHEBI:15378"/>
        <dbReference type="ChEBI" id="CHEBI:30013"/>
        <dbReference type="ChEBI" id="CHEBI:30616"/>
        <dbReference type="ChEBI" id="CHEBI:61977"/>
        <dbReference type="ChEBI" id="CHEBI:456216"/>
        <dbReference type="EC" id="2.7.12.1"/>
    </reaction>
</comment>
<dbReference type="GO" id="GO:0004712">
    <property type="term" value="F:protein serine/threonine/tyrosine kinase activity"/>
    <property type="evidence" value="ECO:0007669"/>
    <property type="project" value="UniProtKB-EC"/>
</dbReference>
<dbReference type="Proteomes" id="UP000027586">
    <property type="component" value="Unassembled WGS sequence"/>
</dbReference>
<dbReference type="GO" id="GO:0005856">
    <property type="term" value="C:cytoskeleton"/>
    <property type="evidence" value="ECO:0007669"/>
    <property type="project" value="TreeGrafter"/>
</dbReference>
<evidence type="ECO:0000256" key="4">
    <source>
        <dbReference type="ARBA" id="ARBA00022679"/>
    </source>
</evidence>
<feature type="compositionally biased region" description="Polar residues" evidence="12">
    <location>
        <begin position="458"/>
        <end position="469"/>
    </location>
</feature>
<dbReference type="EC" id="2.7.12.1" evidence="2"/>
<evidence type="ECO:0000256" key="7">
    <source>
        <dbReference type="ARBA" id="ARBA00022840"/>
    </source>
</evidence>
<feature type="compositionally biased region" description="Low complexity" evidence="12">
    <location>
        <begin position="250"/>
        <end position="264"/>
    </location>
</feature>
<feature type="binding site" evidence="11">
    <location>
        <position position="788"/>
    </location>
    <ligand>
        <name>ATP</name>
        <dbReference type="ChEBI" id="CHEBI:30616"/>
    </ligand>
</feature>
<dbReference type="InterPro" id="IPR011009">
    <property type="entry name" value="Kinase-like_dom_sf"/>
</dbReference>
<dbReference type="GO" id="GO:0005524">
    <property type="term" value="F:ATP binding"/>
    <property type="evidence" value="ECO:0007669"/>
    <property type="project" value="UniProtKB-UniRule"/>
</dbReference>
<name>A0A068RZJ0_9FUNG</name>
<dbReference type="PROSITE" id="PS50011">
    <property type="entry name" value="PROTEIN_KINASE_DOM"/>
    <property type="match status" value="1"/>
</dbReference>
<feature type="region of interest" description="Disordered" evidence="12">
    <location>
        <begin position="102"/>
        <end position="373"/>
    </location>
</feature>
<evidence type="ECO:0000313" key="14">
    <source>
        <dbReference type="EMBL" id="CDH55007.1"/>
    </source>
</evidence>
<feature type="compositionally biased region" description="Pro residues" evidence="12">
    <location>
        <begin position="433"/>
        <end position="448"/>
    </location>
</feature>
<dbReference type="Gene3D" id="1.10.510.10">
    <property type="entry name" value="Transferase(Phosphotransferase) domain 1"/>
    <property type="match status" value="1"/>
</dbReference>
<feature type="compositionally biased region" description="Low complexity" evidence="12">
    <location>
        <begin position="313"/>
        <end position="325"/>
    </location>
</feature>
<comment type="catalytic activity">
    <reaction evidence="10">
        <text>L-tyrosyl-[protein] + ATP = O-phospho-L-tyrosyl-[protein] + ADP + H(+)</text>
        <dbReference type="Rhea" id="RHEA:10596"/>
        <dbReference type="Rhea" id="RHEA-COMP:10136"/>
        <dbReference type="Rhea" id="RHEA-COMP:20101"/>
        <dbReference type="ChEBI" id="CHEBI:15378"/>
        <dbReference type="ChEBI" id="CHEBI:30616"/>
        <dbReference type="ChEBI" id="CHEBI:46858"/>
        <dbReference type="ChEBI" id="CHEBI:61978"/>
        <dbReference type="ChEBI" id="CHEBI:456216"/>
        <dbReference type="EC" id="2.7.12.1"/>
    </reaction>
</comment>
<protein>
    <recommendedName>
        <fullName evidence="2">dual-specificity kinase</fullName>
        <ecNumber evidence="2">2.7.12.1</ecNumber>
    </recommendedName>
</protein>
<evidence type="ECO:0000256" key="9">
    <source>
        <dbReference type="ARBA" id="ARBA00049308"/>
    </source>
</evidence>
<feature type="compositionally biased region" description="Basic residues" evidence="12">
    <location>
        <begin position="198"/>
        <end position="209"/>
    </location>
</feature>
<dbReference type="CDD" id="cd14210">
    <property type="entry name" value="PKc_DYRK"/>
    <property type="match status" value="1"/>
</dbReference>
<dbReference type="PANTHER" id="PTHR24058">
    <property type="entry name" value="DUAL SPECIFICITY PROTEIN KINASE"/>
    <property type="match status" value="1"/>
</dbReference>
<dbReference type="InterPro" id="IPR000719">
    <property type="entry name" value="Prot_kinase_dom"/>
</dbReference>
<keyword evidence="5 11" id="KW-0547">Nucleotide-binding</keyword>
<evidence type="ECO:0000256" key="8">
    <source>
        <dbReference type="ARBA" id="ARBA00049003"/>
    </source>
</evidence>
<organism evidence="14 15">
    <name type="scientific">Lichtheimia corymbifera JMRC:FSU:9682</name>
    <dbReference type="NCBI Taxonomy" id="1263082"/>
    <lineage>
        <taxon>Eukaryota</taxon>
        <taxon>Fungi</taxon>
        <taxon>Fungi incertae sedis</taxon>
        <taxon>Mucoromycota</taxon>
        <taxon>Mucoromycotina</taxon>
        <taxon>Mucoromycetes</taxon>
        <taxon>Mucorales</taxon>
        <taxon>Lichtheimiaceae</taxon>
        <taxon>Lichtheimia</taxon>
    </lineage>
</organism>
<dbReference type="PANTHER" id="PTHR24058:SF22">
    <property type="entry name" value="DUAL SPECIFICITY TYROSINE-PHOSPHORYLATION-REGULATED KINASE 4"/>
    <property type="match status" value="1"/>
</dbReference>
<keyword evidence="6 14" id="KW-0418">Kinase</keyword>
<gene>
    <name evidence="14" type="ORF">LCOR_06202.1</name>
</gene>
<evidence type="ECO:0000256" key="3">
    <source>
        <dbReference type="ARBA" id="ARBA00022527"/>
    </source>
</evidence>
<dbReference type="InterPro" id="IPR042521">
    <property type="entry name" value="DYRK"/>
</dbReference>
<feature type="compositionally biased region" description="Basic and acidic residues" evidence="12">
    <location>
        <begin position="48"/>
        <end position="63"/>
    </location>
</feature>